<dbReference type="AlphaFoldDB" id="A0A9P6L9W9"/>
<keyword evidence="2" id="KW-0418">Kinase</keyword>
<dbReference type="OrthoDB" id="4062651at2759"/>
<proteinExistence type="predicted"/>
<dbReference type="InterPro" id="IPR051681">
    <property type="entry name" value="Ser/Thr_Kinases-Pseudokinases"/>
</dbReference>
<evidence type="ECO:0000259" key="1">
    <source>
        <dbReference type="PROSITE" id="PS50011"/>
    </source>
</evidence>
<comment type="caution">
    <text evidence="2">The sequence shown here is derived from an EMBL/GenBank/DDBJ whole genome shotgun (WGS) entry which is preliminary data.</text>
</comment>
<dbReference type="PROSITE" id="PS50011">
    <property type="entry name" value="PROTEIN_KINASE_DOM"/>
    <property type="match status" value="1"/>
</dbReference>
<dbReference type="PROSITE" id="PS00108">
    <property type="entry name" value="PROTEIN_KINASE_ST"/>
    <property type="match status" value="1"/>
</dbReference>
<dbReference type="SUPFAM" id="SSF56112">
    <property type="entry name" value="Protein kinase-like (PK-like)"/>
    <property type="match status" value="1"/>
</dbReference>
<dbReference type="PANTHER" id="PTHR44329:SF261">
    <property type="entry name" value="ZINC FINGER CONTAINING PROTEIN KINASE-RELATED"/>
    <property type="match status" value="1"/>
</dbReference>
<keyword evidence="3" id="KW-1185">Reference proteome</keyword>
<dbReference type="Gene3D" id="1.10.510.10">
    <property type="entry name" value="Transferase(Phosphotransferase) domain 1"/>
    <property type="match status" value="1"/>
</dbReference>
<reference evidence="2" key="2">
    <citation type="submission" date="2020-11" db="EMBL/GenBank/DDBJ databases">
        <authorList>
            <consortium name="DOE Joint Genome Institute"/>
            <person name="Kuo A."/>
            <person name="Miyauchi S."/>
            <person name="Kiss E."/>
            <person name="Drula E."/>
            <person name="Kohler A."/>
            <person name="Sanchez-Garcia M."/>
            <person name="Andreopoulos B."/>
            <person name="Barry K.W."/>
            <person name="Bonito G."/>
            <person name="Buee M."/>
            <person name="Carver A."/>
            <person name="Chen C."/>
            <person name="Cichocki N."/>
            <person name="Clum A."/>
            <person name="Culley D."/>
            <person name="Crous P.W."/>
            <person name="Fauchery L."/>
            <person name="Girlanda M."/>
            <person name="Hayes R."/>
            <person name="Keri Z."/>
            <person name="Labutti K."/>
            <person name="Lipzen A."/>
            <person name="Lombard V."/>
            <person name="Magnuson J."/>
            <person name="Maillard F."/>
            <person name="Morin E."/>
            <person name="Murat C."/>
            <person name="Nolan M."/>
            <person name="Ohm R."/>
            <person name="Pangilinan J."/>
            <person name="Pereira M."/>
            <person name="Perotto S."/>
            <person name="Peter M."/>
            <person name="Riley R."/>
            <person name="Sitrit Y."/>
            <person name="Stielow B."/>
            <person name="Szollosi G."/>
            <person name="Zifcakova L."/>
            <person name="Stursova M."/>
            <person name="Spatafora J.W."/>
            <person name="Tedersoo L."/>
            <person name="Vaario L.-M."/>
            <person name="Yamada A."/>
            <person name="Yan M."/>
            <person name="Wang P."/>
            <person name="Xu J."/>
            <person name="Bruns T."/>
            <person name="Baldrian P."/>
            <person name="Vilgalys R."/>
            <person name="Henrissat B."/>
            <person name="Grigoriev I.V."/>
            <person name="Hibbett D."/>
            <person name="Nagy L.G."/>
            <person name="Martin F.M."/>
        </authorList>
    </citation>
    <scope>NUCLEOTIDE SEQUENCE</scope>
    <source>
        <strain evidence="2">UH-Tt-Lm1</strain>
    </source>
</reference>
<protein>
    <submittedName>
        <fullName evidence="2">Kinase-like domain-containing protein</fullName>
    </submittedName>
</protein>
<dbReference type="Pfam" id="PF07714">
    <property type="entry name" value="PK_Tyr_Ser-Thr"/>
    <property type="match status" value="1"/>
</dbReference>
<dbReference type="GO" id="GO:0005524">
    <property type="term" value="F:ATP binding"/>
    <property type="evidence" value="ECO:0007669"/>
    <property type="project" value="InterPro"/>
</dbReference>
<gene>
    <name evidence="2" type="ORF">BJ322DRAFT_1001102</name>
</gene>
<dbReference type="GO" id="GO:0004674">
    <property type="term" value="F:protein serine/threonine kinase activity"/>
    <property type="evidence" value="ECO:0007669"/>
    <property type="project" value="TreeGrafter"/>
</dbReference>
<dbReference type="InterPro" id="IPR001245">
    <property type="entry name" value="Ser-Thr/Tyr_kinase_cat_dom"/>
</dbReference>
<dbReference type="InterPro" id="IPR011009">
    <property type="entry name" value="Kinase-like_dom_sf"/>
</dbReference>
<name>A0A9P6L9W9_9AGAM</name>
<sequence length="231" mass="25260">KCLQVLQKICGAKRVLPSTYEISGRLSLSSSTPIFGAFCNVHTGFLGPQEVGIKRSRITPTTDHRPVEQALCEEAVVWKHLSHPNIVPFKGVTFRPLQLVSEWIPCGEIKEYIKENPQANLLDLLLGIAKGLNYLHSRNIIHGDLKGANIVVDTTGNAQILDFSLASITLDSQSLASTTDQRNATVRFTPPEILKGLANYSKASDVFAFGMFVIEVGGNQNTLVQNKLTCS</sequence>
<feature type="non-terminal residue" evidence="2">
    <location>
        <position position="1"/>
    </location>
</feature>
<keyword evidence="2" id="KW-0808">Transferase</keyword>
<dbReference type="SMART" id="SM00220">
    <property type="entry name" value="S_TKc"/>
    <property type="match status" value="1"/>
</dbReference>
<accession>A0A9P6L9W9</accession>
<dbReference type="Proteomes" id="UP000736335">
    <property type="component" value="Unassembled WGS sequence"/>
</dbReference>
<dbReference type="PANTHER" id="PTHR44329">
    <property type="entry name" value="SERINE/THREONINE-PROTEIN KINASE TNNI3K-RELATED"/>
    <property type="match status" value="1"/>
</dbReference>
<organism evidence="2 3">
    <name type="scientific">Thelephora terrestris</name>
    <dbReference type="NCBI Taxonomy" id="56493"/>
    <lineage>
        <taxon>Eukaryota</taxon>
        <taxon>Fungi</taxon>
        <taxon>Dikarya</taxon>
        <taxon>Basidiomycota</taxon>
        <taxon>Agaricomycotina</taxon>
        <taxon>Agaricomycetes</taxon>
        <taxon>Thelephorales</taxon>
        <taxon>Thelephoraceae</taxon>
        <taxon>Thelephora</taxon>
    </lineage>
</organism>
<dbReference type="EMBL" id="WIUZ02000003">
    <property type="protein sequence ID" value="KAF9789165.1"/>
    <property type="molecule type" value="Genomic_DNA"/>
</dbReference>
<dbReference type="InterPro" id="IPR000719">
    <property type="entry name" value="Prot_kinase_dom"/>
</dbReference>
<evidence type="ECO:0000313" key="2">
    <source>
        <dbReference type="EMBL" id="KAF9789165.1"/>
    </source>
</evidence>
<dbReference type="InterPro" id="IPR008271">
    <property type="entry name" value="Ser/Thr_kinase_AS"/>
</dbReference>
<feature type="domain" description="Protein kinase" evidence="1">
    <location>
        <begin position="20"/>
        <end position="231"/>
    </location>
</feature>
<reference evidence="2" key="1">
    <citation type="journal article" date="2020" name="Nat. Commun.">
        <title>Large-scale genome sequencing of mycorrhizal fungi provides insights into the early evolution of symbiotic traits.</title>
        <authorList>
            <person name="Miyauchi S."/>
            <person name="Kiss E."/>
            <person name="Kuo A."/>
            <person name="Drula E."/>
            <person name="Kohler A."/>
            <person name="Sanchez-Garcia M."/>
            <person name="Morin E."/>
            <person name="Andreopoulos B."/>
            <person name="Barry K.W."/>
            <person name="Bonito G."/>
            <person name="Buee M."/>
            <person name="Carver A."/>
            <person name="Chen C."/>
            <person name="Cichocki N."/>
            <person name="Clum A."/>
            <person name="Culley D."/>
            <person name="Crous P.W."/>
            <person name="Fauchery L."/>
            <person name="Girlanda M."/>
            <person name="Hayes R.D."/>
            <person name="Keri Z."/>
            <person name="LaButti K."/>
            <person name="Lipzen A."/>
            <person name="Lombard V."/>
            <person name="Magnuson J."/>
            <person name="Maillard F."/>
            <person name="Murat C."/>
            <person name="Nolan M."/>
            <person name="Ohm R.A."/>
            <person name="Pangilinan J."/>
            <person name="Pereira M.F."/>
            <person name="Perotto S."/>
            <person name="Peter M."/>
            <person name="Pfister S."/>
            <person name="Riley R."/>
            <person name="Sitrit Y."/>
            <person name="Stielow J.B."/>
            <person name="Szollosi G."/>
            <person name="Zifcakova L."/>
            <person name="Stursova M."/>
            <person name="Spatafora J.W."/>
            <person name="Tedersoo L."/>
            <person name="Vaario L.M."/>
            <person name="Yamada A."/>
            <person name="Yan M."/>
            <person name="Wang P."/>
            <person name="Xu J."/>
            <person name="Bruns T."/>
            <person name="Baldrian P."/>
            <person name="Vilgalys R."/>
            <person name="Dunand C."/>
            <person name="Henrissat B."/>
            <person name="Grigoriev I.V."/>
            <person name="Hibbett D."/>
            <person name="Nagy L.G."/>
            <person name="Martin F.M."/>
        </authorList>
    </citation>
    <scope>NUCLEOTIDE SEQUENCE</scope>
    <source>
        <strain evidence="2">UH-Tt-Lm1</strain>
    </source>
</reference>
<evidence type="ECO:0000313" key="3">
    <source>
        <dbReference type="Proteomes" id="UP000736335"/>
    </source>
</evidence>